<dbReference type="Gene3D" id="1.10.510.10">
    <property type="entry name" value="Transferase(Phosphotransferase) domain 1"/>
    <property type="match status" value="1"/>
</dbReference>
<accession>A0AAW0GJW1</accession>
<protein>
    <recommendedName>
        <fullName evidence="2">Protein kinase domain-containing protein</fullName>
    </recommendedName>
</protein>
<feature type="compositionally biased region" description="Low complexity" evidence="1">
    <location>
        <begin position="186"/>
        <end position="198"/>
    </location>
</feature>
<dbReference type="PROSITE" id="PS50011">
    <property type="entry name" value="PROTEIN_KINASE_DOM"/>
    <property type="match status" value="1"/>
</dbReference>
<dbReference type="SUPFAM" id="SSF56112">
    <property type="entry name" value="Protein kinase-like (PK-like)"/>
    <property type="match status" value="1"/>
</dbReference>
<dbReference type="InterPro" id="IPR000719">
    <property type="entry name" value="Prot_kinase_dom"/>
</dbReference>
<keyword evidence="4" id="KW-1185">Reference proteome</keyword>
<dbReference type="EMBL" id="JASBNA010000008">
    <property type="protein sequence ID" value="KAK7689350.1"/>
    <property type="molecule type" value="Genomic_DNA"/>
</dbReference>
<dbReference type="InterPro" id="IPR040976">
    <property type="entry name" value="Pkinase_fungal"/>
</dbReference>
<reference evidence="3 4" key="1">
    <citation type="submission" date="2022-09" db="EMBL/GenBank/DDBJ databases">
        <authorList>
            <person name="Palmer J.M."/>
        </authorList>
    </citation>
    <scope>NUCLEOTIDE SEQUENCE [LARGE SCALE GENOMIC DNA]</scope>
    <source>
        <strain evidence="3 4">DSM 7382</strain>
    </source>
</reference>
<evidence type="ECO:0000256" key="1">
    <source>
        <dbReference type="SAM" id="MobiDB-lite"/>
    </source>
</evidence>
<gene>
    <name evidence="3" type="ORF">QCA50_007141</name>
</gene>
<evidence type="ECO:0000313" key="3">
    <source>
        <dbReference type="EMBL" id="KAK7689350.1"/>
    </source>
</evidence>
<name>A0AAW0GJW1_9APHY</name>
<feature type="region of interest" description="Disordered" evidence="1">
    <location>
        <begin position="183"/>
        <end position="243"/>
    </location>
</feature>
<dbReference type="Proteomes" id="UP001385951">
    <property type="component" value="Unassembled WGS sequence"/>
</dbReference>
<dbReference type="PANTHER" id="PTHR38248:SF2">
    <property type="entry name" value="FUNK1 11"/>
    <property type="match status" value="1"/>
</dbReference>
<comment type="caution">
    <text evidence="3">The sequence shown here is derived from an EMBL/GenBank/DDBJ whole genome shotgun (WGS) entry which is preliminary data.</text>
</comment>
<dbReference type="Pfam" id="PF17667">
    <property type="entry name" value="Pkinase_fungal"/>
    <property type="match status" value="1"/>
</dbReference>
<feature type="domain" description="Protein kinase" evidence="2">
    <location>
        <begin position="362"/>
        <end position="696"/>
    </location>
</feature>
<dbReference type="GO" id="GO:0005524">
    <property type="term" value="F:ATP binding"/>
    <property type="evidence" value="ECO:0007669"/>
    <property type="project" value="InterPro"/>
</dbReference>
<dbReference type="PANTHER" id="PTHR38248">
    <property type="entry name" value="FUNK1 6"/>
    <property type="match status" value="1"/>
</dbReference>
<dbReference type="AlphaFoldDB" id="A0AAW0GJW1"/>
<dbReference type="GO" id="GO:0004672">
    <property type="term" value="F:protein kinase activity"/>
    <property type="evidence" value="ECO:0007669"/>
    <property type="project" value="InterPro"/>
</dbReference>
<evidence type="ECO:0000259" key="2">
    <source>
        <dbReference type="PROSITE" id="PS50011"/>
    </source>
</evidence>
<proteinExistence type="predicted"/>
<dbReference type="InterPro" id="IPR011009">
    <property type="entry name" value="Kinase-like_dom_sf"/>
</dbReference>
<organism evidence="3 4">
    <name type="scientific">Cerrena zonata</name>
    <dbReference type="NCBI Taxonomy" id="2478898"/>
    <lineage>
        <taxon>Eukaryota</taxon>
        <taxon>Fungi</taxon>
        <taxon>Dikarya</taxon>
        <taxon>Basidiomycota</taxon>
        <taxon>Agaricomycotina</taxon>
        <taxon>Agaricomycetes</taxon>
        <taxon>Polyporales</taxon>
        <taxon>Cerrenaceae</taxon>
        <taxon>Cerrena</taxon>
    </lineage>
</organism>
<evidence type="ECO:0000313" key="4">
    <source>
        <dbReference type="Proteomes" id="UP001385951"/>
    </source>
</evidence>
<sequence length="720" mass="82636">MQKYTYPVELDEWLARVLSAPPTKINDWITTFRASKISQDTIIQTAVNDFLDAPNEKPMYEPFCCFANRVLALYKQHTESMDPYPIDDLFFVRNDPVILSTTFQNEAQRSPDIAVITHKSLKTFSNRDKYHRTPKEKRNTTSGIEWSDFLTLIEGKAFAEGRAEKVKQRWKLRFSESKANIPSILTPAAGPSTAPSPSVRQETSRIKGVKRKAATETTKSGSRSKKPKLSPSPEDDLNKHETRTEHKLQLTSYALEMLSNTNGTRSSFFQCLFVGDIVEFWYYSSTGILCSSRISWILELEKFAAILIAIASCDQKQFGIHVPNFSPPDGLDPSLPPESLAGYHTVMQHSTKGNVRVTLRMMVYVQYSIVGRSTCIYDVTTDPIISDEPLVIKITTQFRTRTPEYEFINHAHARGAGEHIVEIHMWSDRASESQWYSSKDFWGAISSLRNEDDTFIFDDRAQDILMMTKYERIENKLTPRNMYYLFNQLLYGLNILCVKGRIMHRDISVGNVMCKVFYIFTNGVQVEVVKIIIIDLDLATYVDQKSDHCTSVHRTGTAPFMALDLVRSPTQTHYVRHDFESVFYVALWFITRLPGGVSKTDLFQDWELNPRQSKGDFWSQDSWTDSATPSAPFESYDIWLTGLWNVFESGISAKKHYGNQLENLQNRIKMKRIAATTTLPSFDYTTYDYRVTHEKLMEALEDVRLWLAENVTGFMESMPV</sequence>